<evidence type="ECO:0000259" key="9">
    <source>
        <dbReference type="Pfam" id="PF05193"/>
    </source>
</evidence>
<dbReference type="InterPro" id="IPR050626">
    <property type="entry name" value="Peptidase_M16"/>
</dbReference>
<evidence type="ECO:0000256" key="1">
    <source>
        <dbReference type="ARBA" id="ARBA00007261"/>
    </source>
</evidence>
<keyword evidence="13" id="KW-1185">Reference proteome</keyword>
<feature type="compositionally biased region" description="Low complexity" evidence="7">
    <location>
        <begin position="22"/>
        <end position="52"/>
    </location>
</feature>
<keyword evidence="2" id="KW-0645">Protease</keyword>
<dbReference type="InterPro" id="IPR032632">
    <property type="entry name" value="Peptidase_M16_M"/>
</dbReference>
<feature type="compositionally biased region" description="Polar residues" evidence="7">
    <location>
        <begin position="82"/>
        <end position="92"/>
    </location>
</feature>
<dbReference type="Pfam" id="PF16187">
    <property type="entry name" value="Peptidase_M16_M"/>
    <property type="match status" value="1"/>
</dbReference>
<dbReference type="FunFam" id="3.30.830.10:FF:000005">
    <property type="entry name" value="nardilysin isoform X1"/>
    <property type="match status" value="1"/>
</dbReference>
<dbReference type="Pfam" id="PF22456">
    <property type="entry name" value="PqqF-like_C_4"/>
    <property type="match status" value="1"/>
</dbReference>
<dbReference type="RefSeq" id="XP_069229651.1">
    <property type="nucleotide sequence ID" value="XM_069373799.1"/>
</dbReference>
<evidence type="ECO:0000256" key="4">
    <source>
        <dbReference type="ARBA" id="ARBA00022801"/>
    </source>
</evidence>
<dbReference type="GeneID" id="96006637"/>
<dbReference type="GO" id="GO:0004222">
    <property type="term" value="F:metalloendopeptidase activity"/>
    <property type="evidence" value="ECO:0007669"/>
    <property type="project" value="TreeGrafter"/>
</dbReference>
<evidence type="ECO:0000313" key="12">
    <source>
        <dbReference type="EMBL" id="KAL1586546.1"/>
    </source>
</evidence>
<dbReference type="InterPro" id="IPR054734">
    <property type="entry name" value="PqqF-like_C_4"/>
</dbReference>
<dbReference type="Pfam" id="PF00675">
    <property type="entry name" value="Peptidase_M16"/>
    <property type="match status" value="1"/>
</dbReference>
<feature type="compositionally biased region" description="Basic and acidic residues" evidence="7">
    <location>
        <begin position="1081"/>
        <end position="1099"/>
    </location>
</feature>
<dbReference type="GO" id="GO:0051603">
    <property type="term" value="P:proteolysis involved in protein catabolic process"/>
    <property type="evidence" value="ECO:0007669"/>
    <property type="project" value="TreeGrafter"/>
</dbReference>
<feature type="domain" description="Peptidase M16 N-terminal" evidence="8">
    <location>
        <begin position="155"/>
        <end position="312"/>
    </location>
</feature>
<sequence>MLPRPDALAAATRLLRRRPAAVRHPPCATVRPSVSVSSSASSSPLPPTTATTPCPPRRLQRALSRRHPRHCYSTLPPPTHSHLVTATRSPPSSRLFPAITTLSQRAATRAFATMAEPTPHSRPAGVERLAERLEKPLLDNRSYRVVKLPNQLEALLIHDADTDKASAAMDVNVGSFSDNKELPGIAHAVEHLLFMGTEKYPGENEYNSYLTKYGGHSNAFTAHTSTNYYFELSASSTAKSPNSSANSSKTSLPIPKESAPLYGALDRFAQFFVRPLFLEDTLDRELRAVDSENKKNLQSDQWRMFQLNRALSSKKHPYNNFATGNYKTLHDDPLERGVKIRDAFIDFYKEHYSANRMKLVVLGREELDELQGWVEELFTDVPDQNLPQLRWDGIPVFDEAGLGIEVFVKPVMQKRQLDLHFPYPDEEDLWQSKPGHYISHLIGHEGPGSLLAYLKAKGWVNELSAGSSSLCPGAGQFSCSLTLTEDGLKHYREIVKAFFQYVALLKDAPPQEWVVDEMAKLAEVAFKFRQKSPASSTTSNLSGVMQQPLPRDKILSGQHLIHKFDPEAITRGLKELRPDNFRYNVVSKDFPGDWPLREKWYGTEYKIEKIPEEFMKELESAASAPASSRPAELHLPGKNEFVPQRLDVEKKEVDIPATTPKLIRNHENSRTWFKKDDQFWVPKAKIHVCLRSPITNVTPLASIMTFMYKEMIDDSLKEYSYDAEIAGLRYGVSPHSTGLDIMISGYNDKMPVLLEKVLVSMRDLEVKEDRFEIVKESLLRGLRNFEYTEPFRQISTYTRWLVAERAWAQFELTEELESVTAADLRAFFPHILRQMHIELLVHGNVHKEDALRISDLVERTLRPRRLPAGQWPTKRALLFPPGSDFRWQHTLKNPDNVNHCIEYVLFAGHSQDRELRARLLLMAQMLDEPVFNTLRTQEQLGYIVGSGMLVLSPAQSFRILIQSEKDCEFLEGRIDSFLVAFEKELDEMAEADFEKHKIGLINKRLEKLKNLNEESGRLWHHVASEAFDFDLVSHDVDHISPLTKADLQAFYRSHFLPSSPTRVKLAVHLNAQGGAAENGVEEAKTNGDTNGEEKKKEEDGPTIIKNVRDWKAGLPAGLGPRPVRDVGEFEENGAKL</sequence>
<dbReference type="GO" id="GO:0005829">
    <property type="term" value="C:cytosol"/>
    <property type="evidence" value="ECO:0007669"/>
    <property type="project" value="TreeGrafter"/>
</dbReference>
<dbReference type="Pfam" id="PF05193">
    <property type="entry name" value="Peptidase_M16_C"/>
    <property type="match status" value="1"/>
</dbReference>
<evidence type="ECO:0000259" key="11">
    <source>
        <dbReference type="Pfam" id="PF22456"/>
    </source>
</evidence>
<dbReference type="InterPro" id="IPR011765">
    <property type="entry name" value="Pept_M16_N"/>
</dbReference>
<dbReference type="EMBL" id="JAAQHG020000014">
    <property type="protein sequence ID" value="KAL1586546.1"/>
    <property type="molecule type" value="Genomic_DNA"/>
</dbReference>
<proteinExistence type="inferred from homology"/>
<feature type="domain" description="Peptidase M16 C-terminal" evidence="9">
    <location>
        <begin position="341"/>
        <end position="518"/>
    </location>
</feature>
<dbReference type="SUPFAM" id="SSF63411">
    <property type="entry name" value="LuxS/MPP-like metallohydrolase"/>
    <property type="match status" value="4"/>
</dbReference>
<dbReference type="PANTHER" id="PTHR43690:SF18">
    <property type="entry name" value="INSULIN-DEGRADING ENZYME-RELATED"/>
    <property type="match status" value="1"/>
</dbReference>
<keyword evidence="4" id="KW-0378">Hydrolase</keyword>
<evidence type="ECO:0000256" key="7">
    <source>
        <dbReference type="SAM" id="MobiDB-lite"/>
    </source>
</evidence>
<dbReference type="AlphaFoldDB" id="A0AB34KQR3"/>
<gene>
    <name evidence="12" type="ORF">WHR41_05194</name>
</gene>
<reference evidence="12 13" key="1">
    <citation type="journal article" date="2020" name="Microbiol. Resour. Announc.">
        <title>Draft Genome Sequence of a Cladosporium Species Isolated from the Mesophotic Ascidian Didemnum maculosum.</title>
        <authorList>
            <person name="Gioti A."/>
            <person name="Siaperas R."/>
            <person name="Nikolaivits E."/>
            <person name="Le Goff G."/>
            <person name="Ouazzani J."/>
            <person name="Kotoulas G."/>
            <person name="Topakas E."/>
        </authorList>
    </citation>
    <scope>NUCLEOTIDE SEQUENCE [LARGE SCALE GENOMIC DNA]</scope>
    <source>
        <strain evidence="12 13">TM138-S3</strain>
    </source>
</reference>
<feature type="region of interest" description="Disordered" evidence="7">
    <location>
        <begin position="1076"/>
        <end position="1136"/>
    </location>
</feature>
<dbReference type="Gene3D" id="3.30.830.10">
    <property type="entry name" value="Metalloenzyme, LuxS/M16 peptidase-like"/>
    <property type="match status" value="4"/>
</dbReference>
<feature type="compositionally biased region" description="Basic residues" evidence="7">
    <location>
        <begin position="58"/>
        <end position="70"/>
    </location>
</feature>
<dbReference type="GO" id="GO:0046872">
    <property type="term" value="F:metal ion binding"/>
    <property type="evidence" value="ECO:0007669"/>
    <property type="project" value="UniProtKB-KW"/>
</dbReference>
<keyword evidence="6" id="KW-0482">Metalloprotease</keyword>
<dbReference type="FunFam" id="3.30.830.10:FF:000003">
    <property type="entry name" value="Insulin-degrading enzyme"/>
    <property type="match status" value="1"/>
</dbReference>
<dbReference type="Proteomes" id="UP000803884">
    <property type="component" value="Unassembled WGS sequence"/>
</dbReference>
<evidence type="ECO:0000256" key="6">
    <source>
        <dbReference type="ARBA" id="ARBA00023049"/>
    </source>
</evidence>
<dbReference type="InterPro" id="IPR007863">
    <property type="entry name" value="Peptidase_M16_C"/>
</dbReference>
<evidence type="ECO:0000259" key="10">
    <source>
        <dbReference type="Pfam" id="PF16187"/>
    </source>
</evidence>
<feature type="region of interest" description="Disordered" evidence="7">
    <location>
        <begin position="20"/>
        <end position="92"/>
    </location>
</feature>
<organism evidence="12 13">
    <name type="scientific">Cladosporium halotolerans</name>
    <dbReference type="NCBI Taxonomy" id="1052096"/>
    <lineage>
        <taxon>Eukaryota</taxon>
        <taxon>Fungi</taxon>
        <taxon>Dikarya</taxon>
        <taxon>Ascomycota</taxon>
        <taxon>Pezizomycotina</taxon>
        <taxon>Dothideomycetes</taxon>
        <taxon>Dothideomycetidae</taxon>
        <taxon>Cladosporiales</taxon>
        <taxon>Cladosporiaceae</taxon>
        <taxon>Cladosporium</taxon>
    </lineage>
</organism>
<evidence type="ECO:0000313" key="13">
    <source>
        <dbReference type="Proteomes" id="UP000803884"/>
    </source>
</evidence>
<keyword evidence="5" id="KW-0862">Zinc</keyword>
<accession>A0AB34KQR3</accession>
<feature type="domain" description="Peptidase M16 middle/third" evidence="10">
    <location>
        <begin position="526"/>
        <end position="814"/>
    </location>
</feature>
<comment type="similarity">
    <text evidence="1">Belongs to the peptidase M16 family.</text>
</comment>
<name>A0AB34KQR3_9PEZI</name>
<evidence type="ECO:0000259" key="8">
    <source>
        <dbReference type="Pfam" id="PF00675"/>
    </source>
</evidence>
<dbReference type="FunFam" id="3.30.830.10:FF:000004">
    <property type="entry name" value="Putative insulin-degrading enzyme"/>
    <property type="match status" value="1"/>
</dbReference>
<dbReference type="GO" id="GO:0043171">
    <property type="term" value="P:peptide catabolic process"/>
    <property type="evidence" value="ECO:0007669"/>
    <property type="project" value="TreeGrafter"/>
</dbReference>
<comment type="caution">
    <text evidence="12">The sequence shown here is derived from an EMBL/GenBank/DDBJ whole genome shotgun (WGS) entry which is preliminary data.</text>
</comment>
<feature type="domain" description="Coenzyme PQQ synthesis protein F-like C-terminal lobe" evidence="11">
    <location>
        <begin position="921"/>
        <end position="1019"/>
    </location>
</feature>
<evidence type="ECO:0000256" key="5">
    <source>
        <dbReference type="ARBA" id="ARBA00022833"/>
    </source>
</evidence>
<evidence type="ECO:0000256" key="3">
    <source>
        <dbReference type="ARBA" id="ARBA00022723"/>
    </source>
</evidence>
<dbReference type="InterPro" id="IPR011249">
    <property type="entry name" value="Metalloenz_LuxS/M16"/>
</dbReference>
<evidence type="ECO:0000256" key="2">
    <source>
        <dbReference type="ARBA" id="ARBA00022670"/>
    </source>
</evidence>
<feature type="compositionally biased region" description="Basic and acidic residues" evidence="7">
    <location>
        <begin position="1122"/>
        <end position="1136"/>
    </location>
</feature>
<protein>
    <submittedName>
        <fullName evidence="12">Uncharacterized protein</fullName>
    </submittedName>
</protein>
<dbReference type="GO" id="GO:0005739">
    <property type="term" value="C:mitochondrion"/>
    <property type="evidence" value="ECO:0007669"/>
    <property type="project" value="TreeGrafter"/>
</dbReference>
<dbReference type="PANTHER" id="PTHR43690">
    <property type="entry name" value="NARDILYSIN"/>
    <property type="match status" value="1"/>
</dbReference>
<keyword evidence="3" id="KW-0479">Metal-binding</keyword>